<dbReference type="SUPFAM" id="SSF47240">
    <property type="entry name" value="Ferritin-like"/>
    <property type="match status" value="1"/>
</dbReference>
<dbReference type="InterPro" id="IPR009040">
    <property type="entry name" value="Ferritin-like_diiron"/>
</dbReference>
<comment type="function">
    <text evidence="9">Stores iron in a soluble, non-toxic, readily available form. Important for iron homeostasis. Iron is taken up in the ferrous form and deposited as ferric hydroxides after oxidation.</text>
</comment>
<reference evidence="11" key="2">
    <citation type="journal article" date="2021" name="Genome Biol. Evol.">
        <title>Developing a high-quality reference genome for a parasitic bivalve with doubly uniparental inheritance (Bivalvia: Unionida).</title>
        <authorList>
            <person name="Smith C.H."/>
        </authorList>
    </citation>
    <scope>NUCLEOTIDE SEQUENCE</scope>
    <source>
        <strain evidence="11">CHS0354</strain>
        <tissue evidence="11">Mantle</tissue>
    </source>
</reference>
<dbReference type="InterPro" id="IPR001519">
    <property type="entry name" value="Ferritin"/>
</dbReference>
<comment type="catalytic activity">
    <reaction evidence="7 9">
        <text>4 Fe(2+) + O2 + 4 H(+) = 4 Fe(3+) + 2 H2O</text>
        <dbReference type="Rhea" id="RHEA:11148"/>
        <dbReference type="ChEBI" id="CHEBI:15377"/>
        <dbReference type="ChEBI" id="CHEBI:15378"/>
        <dbReference type="ChEBI" id="CHEBI:15379"/>
        <dbReference type="ChEBI" id="CHEBI:29033"/>
        <dbReference type="ChEBI" id="CHEBI:29034"/>
        <dbReference type="EC" id="1.16.3.1"/>
    </reaction>
</comment>
<dbReference type="EC" id="1.16.3.1" evidence="9"/>
<dbReference type="Proteomes" id="UP001195483">
    <property type="component" value="Unassembled WGS sequence"/>
</dbReference>
<evidence type="ECO:0000256" key="3">
    <source>
        <dbReference type="ARBA" id="ARBA00022723"/>
    </source>
</evidence>
<dbReference type="Gene3D" id="1.20.1260.10">
    <property type="match status" value="1"/>
</dbReference>
<accession>A0AAE0W5C9</accession>
<evidence type="ECO:0000256" key="5">
    <source>
        <dbReference type="ARBA" id="ARBA00023004"/>
    </source>
</evidence>
<dbReference type="GO" id="GO:0006879">
    <property type="term" value="P:intracellular iron ion homeostasis"/>
    <property type="evidence" value="ECO:0007669"/>
    <property type="project" value="UniProtKB-KW"/>
</dbReference>
<sequence length="147" mass="17076">MAVPRTRQKFEDQTNIILNTQLIRTYLQASYRYLAMSKYMDRADMARPGFSKFFMEASEREYGNAKALMNYINKRGGQLDFYTIPTPARTTWADGLEAVTDSLNMQKEIQKEILDAHTQVEAAGDPHDNDDIRDDSNLIGIVFWRRR</sequence>
<gene>
    <name evidence="11" type="ORF">CHS0354_014202</name>
</gene>
<evidence type="ECO:0000256" key="8">
    <source>
        <dbReference type="PIRSR" id="PIRSR601519-1"/>
    </source>
</evidence>
<dbReference type="GO" id="GO:0008198">
    <property type="term" value="F:ferrous iron binding"/>
    <property type="evidence" value="ECO:0007669"/>
    <property type="project" value="TreeGrafter"/>
</dbReference>
<comment type="similarity">
    <text evidence="1 9">Belongs to the ferritin family.</text>
</comment>
<feature type="binding site" evidence="8">
    <location>
        <position position="61"/>
    </location>
    <ligand>
        <name>Fe cation</name>
        <dbReference type="ChEBI" id="CHEBI:24875"/>
        <label>1</label>
    </ligand>
</feature>
<dbReference type="CDD" id="cd01056">
    <property type="entry name" value="Euk_Ferritin"/>
    <property type="match status" value="1"/>
</dbReference>
<evidence type="ECO:0000256" key="6">
    <source>
        <dbReference type="ARBA" id="ARBA00025111"/>
    </source>
</evidence>
<evidence type="ECO:0000313" key="12">
    <source>
        <dbReference type="Proteomes" id="UP001195483"/>
    </source>
</evidence>
<keyword evidence="3 8" id="KW-0479">Metal-binding</keyword>
<keyword evidence="5 8" id="KW-0408">Iron</keyword>
<dbReference type="GO" id="GO:0006826">
    <property type="term" value="P:iron ion transport"/>
    <property type="evidence" value="ECO:0007669"/>
    <property type="project" value="InterPro"/>
</dbReference>
<dbReference type="GO" id="GO:0004322">
    <property type="term" value="F:ferroxidase activity"/>
    <property type="evidence" value="ECO:0007669"/>
    <property type="project" value="UniProtKB-EC"/>
</dbReference>
<reference evidence="11" key="3">
    <citation type="submission" date="2023-05" db="EMBL/GenBank/DDBJ databases">
        <authorList>
            <person name="Smith C.H."/>
        </authorList>
    </citation>
    <scope>NUCLEOTIDE SEQUENCE</scope>
    <source>
        <strain evidence="11">CHS0354</strain>
        <tissue evidence="11">Mantle</tissue>
    </source>
</reference>
<proteinExistence type="inferred from homology"/>
<dbReference type="PANTHER" id="PTHR11431:SF75">
    <property type="entry name" value="FERRITIN"/>
    <property type="match status" value="1"/>
</dbReference>
<dbReference type="PANTHER" id="PTHR11431">
    <property type="entry name" value="FERRITIN"/>
    <property type="match status" value="1"/>
</dbReference>
<evidence type="ECO:0000256" key="4">
    <source>
        <dbReference type="ARBA" id="ARBA00023002"/>
    </source>
</evidence>
<evidence type="ECO:0000256" key="7">
    <source>
        <dbReference type="ARBA" id="ARBA00047990"/>
    </source>
</evidence>
<dbReference type="AlphaFoldDB" id="A0AAE0W5C9"/>
<dbReference type="GO" id="GO:0005737">
    <property type="term" value="C:cytoplasm"/>
    <property type="evidence" value="ECO:0007669"/>
    <property type="project" value="TreeGrafter"/>
</dbReference>
<organism evidence="11 12">
    <name type="scientific">Potamilus streckersoni</name>
    <dbReference type="NCBI Taxonomy" id="2493646"/>
    <lineage>
        <taxon>Eukaryota</taxon>
        <taxon>Metazoa</taxon>
        <taxon>Spiralia</taxon>
        <taxon>Lophotrochozoa</taxon>
        <taxon>Mollusca</taxon>
        <taxon>Bivalvia</taxon>
        <taxon>Autobranchia</taxon>
        <taxon>Heteroconchia</taxon>
        <taxon>Palaeoheterodonta</taxon>
        <taxon>Unionida</taxon>
        <taxon>Unionoidea</taxon>
        <taxon>Unionidae</taxon>
        <taxon>Ambleminae</taxon>
        <taxon>Lampsilini</taxon>
        <taxon>Potamilus</taxon>
    </lineage>
</organism>
<dbReference type="GO" id="GO:0008199">
    <property type="term" value="F:ferric iron binding"/>
    <property type="evidence" value="ECO:0007669"/>
    <property type="project" value="InterPro"/>
</dbReference>
<evidence type="ECO:0000259" key="10">
    <source>
        <dbReference type="PROSITE" id="PS50905"/>
    </source>
</evidence>
<evidence type="ECO:0000256" key="9">
    <source>
        <dbReference type="RuleBase" id="RU361145"/>
    </source>
</evidence>
<dbReference type="InterPro" id="IPR009078">
    <property type="entry name" value="Ferritin-like_SF"/>
</dbReference>
<evidence type="ECO:0000256" key="1">
    <source>
        <dbReference type="ARBA" id="ARBA00007513"/>
    </source>
</evidence>
<feature type="domain" description="Ferritin-like diiron" evidence="10">
    <location>
        <begin position="9"/>
        <end position="147"/>
    </location>
</feature>
<evidence type="ECO:0000256" key="2">
    <source>
        <dbReference type="ARBA" id="ARBA00022434"/>
    </source>
</evidence>
<evidence type="ECO:0000313" key="11">
    <source>
        <dbReference type="EMBL" id="KAK3600840.1"/>
    </source>
</evidence>
<dbReference type="InterPro" id="IPR012347">
    <property type="entry name" value="Ferritin-like"/>
</dbReference>
<keyword evidence="2 9" id="KW-0409">Iron storage</keyword>
<keyword evidence="12" id="KW-1185">Reference proteome</keyword>
<reference evidence="11" key="1">
    <citation type="journal article" date="2021" name="Genome Biol. Evol.">
        <title>A High-Quality Reference Genome for a Parasitic Bivalve with Doubly Uniparental Inheritance (Bivalvia: Unionida).</title>
        <authorList>
            <person name="Smith C.H."/>
        </authorList>
    </citation>
    <scope>NUCLEOTIDE SEQUENCE</scope>
    <source>
        <strain evidence="11">CHS0354</strain>
    </source>
</reference>
<comment type="function">
    <text evidence="6">Stores iron in a soluble, non-toxic, readily available form. Important for iron homeostasis. Has ferroxidase activity. Iron is taken up in the ferrous form and deposited as ferric hydroxides after oxidation.</text>
</comment>
<dbReference type="InterPro" id="IPR008331">
    <property type="entry name" value="Ferritin_DPS_dom"/>
</dbReference>
<dbReference type="PROSITE" id="PS50905">
    <property type="entry name" value="FERRITIN_LIKE"/>
    <property type="match status" value="1"/>
</dbReference>
<comment type="caution">
    <text evidence="11">The sequence shown here is derived from an EMBL/GenBank/DDBJ whole genome shotgun (WGS) entry which is preliminary data.</text>
</comment>
<keyword evidence="4 9" id="KW-0560">Oxidoreductase</keyword>
<dbReference type="EMBL" id="JAEAOA010000874">
    <property type="protein sequence ID" value="KAK3600840.1"/>
    <property type="molecule type" value="Genomic_DNA"/>
</dbReference>
<dbReference type="Pfam" id="PF00210">
    <property type="entry name" value="Ferritin"/>
    <property type="match status" value="1"/>
</dbReference>
<name>A0AAE0W5C9_9BIVA</name>
<protein>
    <recommendedName>
        <fullName evidence="9">Ferritin</fullName>
        <ecNumber evidence="9">1.16.3.1</ecNumber>
    </recommendedName>
</protein>